<organism evidence="5 6">
    <name type="scientific">Parascedosporium putredinis</name>
    <dbReference type="NCBI Taxonomy" id="1442378"/>
    <lineage>
        <taxon>Eukaryota</taxon>
        <taxon>Fungi</taxon>
        <taxon>Dikarya</taxon>
        <taxon>Ascomycota</taxon>
        <taxon>Pezizomycotina</taxon>
        <taxon>Sordariomycetes</taxon>
        <taxon>Hypocreomycetidae</taxon>
        <taxon>Microascales</taxon>
        <taxon>Microascaceae</taxon>
        <taxon>Parascedosporium</taxon>
    </lineage>
</organism>
<evidence type="ECO:0000313" key="5">
    <source>
        <dbReference type="EMBL" id="CAI4218962.1"/>
    </source>
</evidence>
<dbReference type="InterPro" id="IPR058664">
    <property type="entry name" value="ARB_00930-like_C"/>
</dbReference>
<dbReference type="InterPro" id="IPR001466">
    <property type="entry name" value="Beta-lactam-related"/>
</dbReference>
<dbReference type="Pfam" id="PF00144">
    <property type="entry name" value="Beta-lactamase"/>
    <property type="match status" value="1"/>
</dbReference>
<dbReference type="Gene3D" id="3.40.710.10">
    <property type="entry name" value="DD-peptidase/beta-lactamase superfamily"/>
    <property type="match status" value="1"/>
</dbReference>
<keyword evidence="6" id="KW-1185">Reference proteome</keyword>
<evidence type="ECO:0000256" key="2">
    <source>
        <dbReference type="SAM" id="MobiDB-lite"/>
    </source>
</evidence>
<feature type="region of interest" description="Disordered" evidence="2">
    <location>
        <begin position="1"/>
        <end position="32"/>
    </location>
</feature>
<feature type="domain" description="Beta-lactamase-related" evidence="3">
    <location>
        <begin position="87"/>
        <end position="270"/>
    </location>
</feature>
<comment type="caution">
    <text evidence="5">The sequence shown here is derived from an EMBL/GenBank/DDBJ whole genome shotgun (WGS) entry which is preliminary data.</text>
</comment>
<dbReference type="Pfam" id="PF26335">
    <property type="entry name" value="ARB_00930_C"/>
    <property type="match status" value="1"/>
</dbReference>
<reference evidence="5" key="1">
    <citation type="submission" date="2022-11" db="EMBL/GenBank/DDBJ databases">
        <authorList>
            <person name="Scott C."/>
            <person name="Bruce N."/>
        </authorList>
    </citation>
    <scope>NUCLEOTIDE SEQUENCE</scope>
</reference>
<dbReference type="PANTHER" id="PTHR22935:SF95">
    <property type="entry name" value="BETA-LACTAMASE-LIKE 1-RELATED"/>
    <property type="match status" value="1"/>
</dbReference>
<feature type="compositionally biased region" description="Basic and acidic residues" evidence="2">
    <location>
        <begin position="1"/>
        <end position="10"/>
    </location>
</feature>
<name>A0A9P1H947_9PEZI</name>
<dbReference type="SUPFAM" id="SSF56601">
    <property type="entry name" value="beta-lactamase/transpeptidase-like"/>
    <property type="match status" value="1"/>
</dbReference>
<dbReference type="Proteomes" id="UP000838763">
    <property type="component" value="Unassembled WGS sequence"/>
</dbReference>
<dbReference type="InterPro" id="IPR051478">
    <property type="entry name" value="Beta-lactamase-like_AB/R"/>
</dbReference>
<dbReference type="PANTHER" id="PTHR22935">
    <property type="entry name" value="PENICILLIN-BINDING PROTEIN"/>
    <property type="match status" value="1"/>
</dbReference>
<feature type="domain" description="Beta-lactamase-like ARB-00930-like C-terminal" evidence="4">
    <location>
        <begin position="398"/>
        <end position="550"/>
    </location>
</feature>
<evidence type="ECO:0000259" key="4">
    <source>
        <dbReference type="Pfam" id="PF26335"/>
    </source>
</evidence>
<dbReference type="AlphaFoldDB" id="A0A9P1H947"/>
<dbReference type="OrthoDB" id="10250282at2759"/>
<evidence type="ECO:0000259" key="3">
    <source>
        <dbReference type="Pfam" id="PF00144"/>
    </source>
</evidence>
<sequence>MFPTRPREIGSDGSTPTSQPDTREESGPQRRPAVVEAVEKATALFQEYAQKYNATAASLTVKSIHEDDYLVNLHHTPETRGDRGVEEVDCSTVYRVGSVSKLFPPLAILREAGVNVNDPVTMYLPELLELQDQQEVVNELTTVSWDEVTLLSLANHMGGFASEIAQDLTTLGINATAFGLPELEEDEIPGCSGLGDTEPCTEEDLLAHYGKHRPAWAPFTTPMYSNVAFSFLSMVIERVTNKTFEEHIQETVLDPVGMTGTSSGAKPEDDNTGFIPIDDPWWDLNLGIFNPILNHDLLSGAETRKWLKPTEHTSSLGQSIGAPWEIIRTKNLTTDGRVIDVYTKSGDLGPYHALFALIPDYDLVFTLLTGGPEASNSDVFFGMAKALEILLPALDKAAKTEAAQNLVGEYVDEATNSTITLTVDDGPGLLVTNWFSRGFDILNGYPAAIQAMGSGESNEPVPEASVRLYHTGLAADNETGWRAVFHMEDAETLAAVDESIPFIPQVTCQTWFVFERANYGLNSVDDFVLKCNGEGSAEEVTSRFFRTSMALTSRE</sequence>
<comment type="similarity">
    <text evidence="1">Belongs to the beta-lactamase family.</text>
</comment>
<accession>A0A9P1H947</accession>
<evidence type="ECO:0000313" key="6">
    <source>
        <dbReference type="Proteomes" id="UP000838763"/>
    </source>
</evidence>
<gene>
    <name evidence="5" type="ORF">PPNO1_LOCUS8533</name>
</gene>
<evidence type="ECO:0008006" key="7">
    <source>
        <dbReference type="Google" id="ProtNLM"/>
    </source>
</evidence>
<dbReference type="InterPro" id="IPR012338">
    <property type="entry name" value="Beta-lactam/transpept-like"/>
</dbReference>
<proteinExistence type="inferred from homology"/>
<protein>
    <recommendedName>
        <fullName evidence="7">Beta-lactamase-related domain-containing protein</fullName>
    </recommendedName>
</protein>
<evidence type="ECO:0000256" key="1">
    <source>
        <dbReference type="ARBA" id="ARBA00038473"/>
    </source>
</evidence>
<dbReference type="EMBL" id="CALLCH030000019">
    <property type="protein sequence ID" value="CAI4218962.1"/>
    <property type="molecule type" value="Genomic_DNA"/>
</dbReference>